<dbReference type="Gene3D" id="3.30.70.330">
    <property type="match status" value="1"/>
</dbReference>
<evidence type="ECO:0000256" key="4">
    <source>
        <dbReference type="SAM" id="MobiDB-lite"/>
    </source>
</evidence>
<name>A0ABR2VNG7_9FUNG</name>
<feature type="compositionally biased region" description="Polar residues" evidence="4">
    <location>
        <begin position="120"/>
        <end position="129"/>
    </location>
</feature>
<evidence type="ECO:0000259" key="5">
    <source>
        <dbReference type="PROSITE" id="PS50102"/>
    </source>
</evidence>
<evidence type="ECO:0000256" key="2">
    <source>
        <dbReference type="ARBA" id="ARBA00023242"/>
    </source>
</evidence>
<dbReference type="Proteomes" id="UP001479436">
    <property type="component" value="Unassembled WGS sequence"/>
</dbReference>
<evidence type="ECO:0000256" key="1">
    <source>
        <dbReference type="ARBA" id="ARBA00004123"/>
    </source>
</evidence>
<dbReference type="InterPro" id="IPR026896">
    <property type="entry name" value="CSTF_C"/>
</dbReference>
<protein>
    <recommendedName>
        <fullName evidence="5">RRM domain-containing protein</fullName>
    </recommendedName>
</protein>
<comment type="caution">
    <text evidence="6">The sequence shown here is derived from an EMBL/GenBank/DDBJ whole genome shotgun (WGS) entry which is preliminary data.</text>
</comment>
<dbReference type="PROSITE" id="PS50102">
    <property type="entry name" value="RRM"/>
    <property type="match status" value="1"/>
</dbReference>
<sequence>MSQAKHSRVVFVGGIPYDLTEEQLIDIFKEVGPVVSFRLVFDRETGKPKGYGFCEFHDAVTASSAVRNLNNYEVGGRQLRVNHAESDSTNNAEGYRISEGDVLSSGSDPRLSGQAGGRPQVSTSTESVSNAISSMNTNQLAELMVQMKAIAQQSPEQARSVLTTNPQLAYGIFQAMLTMNLVDHKILQRLLNRSPNQTQAINTPVAPASNYSGPPESVPNVPLPTPMAQSIPPAPSAPISSVDNIGATAPPAMNDSLQEQQRVLLMQLLSLTPQQIDSLPPDQRQHILQLKAQIMMGQGQT</sequence>
<comment type="subcellular location">
    <subcellularLocation>
        <location evidence="1">Nucleus</location>
    </subcellularLocation>
</comment>
<organism evidence="6 7">
    <name type="scientific">Basidiobolus ranarum</name>
    <dbReference type="NCBI Taxonomy" id="34480"/>
    <lineage>
        <taxon>Eukaryota</taxon>
        <taxon>Fungi</taxon>
        <taxon>Fungi incertae sedis</taxon>
        <taxon>Zoopagomycota</taxon>
        <taxon>Entomophthoromycotina</taxon>
        <taxon>Basidiobolomycetes</taxon>
        <taxon>Basidiobolales</taxon>
        <taxon>Basidiobolaceae</taxon>
        <taxon>Basidiobolus</taxon>
    </lineage>
</organism>
<reference evidence="6 7" key="1">
    <citation type="submission" date="2023-04" db="EMBL/GenBank/DDBJ databases">
        <title>Genome of Basidiobolus ranarum AG-B5.</title>
        <authorList>
            <person name="Stajich J.E."/>
            <person name="Carter-House D."/>
            <person name="Gryganskyi A."/>
        </authorList>
    </citation>
    <scope>NUCLEOTIDE SEQUENCE [LARGE SCALE GENOMIC DNA]</scope>
    <source>
        <strain evidence="6 7">AG-B5</strain>
    </source>
</reference>
<dbReference type="Gene3D" id="1.10.20.70">
    <property type="entry name" value="Transcription termination and cleavage factor, C-terminal domain"/>
    <property type="match status" value="1"/>
</dbReference>
<proteinExistence type="predicted"/>
<dbReference type="Pfam" id="PF14304">
    <property type="entry name" value="CSTF_C"/>
    <property type="match status" value="1"/>
</dbReference>
<accession>A0ABR2VNG7</accession>
<gene>
    <name evidence="6" type="ORF">K7432_015887</name>
</gene>
<dbReference type="Pfam" id="PF00076">
    <property type="entry name" value="RRM_1"/>
    <property type="match status" value="1"/>
</dbReference>
<feature type="domain" description="RRM" evidence="5">
    <location>
        <begin position="8"/>
        <end position="86"/>
    </location>
</feature>
<keyword evidence="3" id="KW-0694">RNA-binding</keyword>
<dbReference type="InterPro" id="IPR035979">
    <property type="entry name" value="RBD_domain_sf"/>
</dbReference>
<dbReference type="SUPFAM" id="SSF54928">
    <property type="entry name" value="RNA-binding domain, RBD"/>
    <property type="match status" value="1"/>
</dbReference>
<evidence type="ECO:0000313" key="6">
    <source>
        <dbReference type="EMBL" id="KAK9680575.1"/>
    </source>
</evidence>
<dbReference type="InterPro" id="IPR038192">
    <property type="entry name" value="CSTF_C_sf"/>
</dbReference>
<evidence type="ECO:0000256" key="3">
    <source>
        <dbReference type="PROSITE-ProRule" id="PRU00176"/>
    </source>
</evidence>
<dbReference type="Gene3D" id="1.25.40.630">
    <property type="match status" value="1"/>
</dbReference>
<dbReference type="InterPro" id="IPR000504">
    <property type="entry name" value="RRM_dom"/>
</dbReference>
<dbReference type="PANTHER" id="PTHR45735:SF2">
    <property type="entry name" value="CLEAVAGE STIMULATION FACTOR SUBUNIT 2"/>
    <property type="match status" value="1"/>
</dbReference>
<feature type="region of interest" description="Disordered" evidence="4">
    <location>
        <begin position="80"/>
        <end position="129"/>
    </location>
</feature>
<evidence type="ECO:0000313" key="7">
    <source>
        <dbReference type="Proteomes" id="UP001479436"/>
    </source>
</evidence>
<keyword evidence="7" id="KW-1185">Reference proteome</keyword>
<dbReference type="CDD" id="cd12398">
    <property type="entry name" value="RRM_CSTF2_RNA15_like"/>
    <property type="match status" value="1"/>
</dbReference>
<dbReference type="Pfam" id="PF14327">
    <property type="entry name" value="CSTF2_hinge"/>
    <property type="match status" value="1"/>
</dbReference>
<dbReference type="InterPro" id="IPR012677">
    <property type="entry name" value="Nucleotide-bd_a/b_plait_sf"/>
</dbReference>
<dbReference type="InterPro" id="IPR025742">
    <property type="entry name" value="CSTF2_hinge"/>
</dbReference>
<keyword evidence="2" id="KW-0539">Nucleus</keyword>
<dbReference type="SMART" id="SM00360">
    <property type="entry name" value="RRM"/>
    <property type="match status" value="1"/>
</dbReference>
<dbReference type="PANTHER" id="PTHR45735">
    <property type="entry name" value="CLEAVAGE STIMULATION FACTOR SUBUNIT 2"/>
    <property type="match status" value="1"/>
</dbReference>
<dbReference type="EMBL" id="JASJQH010009205">
    <property type="protein sequence ID" value="KAK9680575.1"/>
    <property type="molecule type" value="Genomic_DNA"/>
</dbReference>